<sequence length="65" mass="7204">MATQGHIKQFDPTVPGKWDSYATKLEFFHVANNVTDPLLKRAMLFSVCGPGTFKIPQALEAPTKL</sequence>
<gene>
    <name evidence="1" type="ORF">PODLI_1B038840</name>
</gene>
<organism evidence="1 2">
    <name type="scientific">Podarcis lilfordi</name>
    <name type="common">Lilford's wall lizard</name>
    <dbReference type="NCBI Taxonomy" id="74358"/>
    <lineage>
        <taxon>Eukaryota</taxon>
        <taxon>Metazoa</taxon>
        <taxon>Chordata</taxon>
        <taxon>Craniata</taxon>
        <taxon>Vertebrata</taxon>
        <taxon>Euteleostomi</taxon>
        <taxon>Lepidosauria</taxon>
        <taxon>Squamata</taxon>
        <taxon>Bifurcata</taxon>
        <taxon>Unidentata</taxon>
        <taxon>Episquamata</taxon>
        <taxon>Laterata</taxon>
        <taxon>Lacertibaenia</taxon>
        <taxon>Lacertidae</taxon>
        <taxon>Podarcis</taxon>
    </lineage>
</organism>
<evidence type="ECO:0000313" key="2">
    <source>
        <dbReference type="Proteomes" id="UP001178461"/>
    </source>
</evidence>
<proteinExistence type="predicted"/>
<keyword evidence="2" id="KW-1185">Reference proteome</keyword>
<reference evidence="1" key="1">
    <citation type="submission" date="2022-12" db="EMBL/GenBank/DDBJ databases">
        <authorList>
            <person name="Alioto T."/>
            <person name="Alioto T."/>
            <person name="Gomez Garrido J."/>
        </authorList>
    </citation>
    <scope>NUCLEOTIDE SEQUENCE</scope>
</reference>
<accession>A0AA35PPY5</accession>
<dbReference type="Proteomes" id="UP001178461">
    <property type="component" value="Chromosome Z"/>
</dbReference>
<name>A0AA35PPY5_9SAUR</name>
<feature type="non-terminal residue" evidence="1">
    <location>
        <position position="65"/>
    </location>
</feature>
<evidence type="ECO:0000313" key="1">
    <source>
        <dbReference type="EMBL" id="CAI5793825.1"/>
    </source>
</evidence>
<protein>
    <submittedName>
        <fullName evidence="1">Uncharacterized protein</fullName>
    </submittedName>
</protein>
<dbReference type="AlphaFoldDB" id="A0AA35PPY5"/>
<dbReference type="EMBL" id="OX395140">
    <property type="protein sequence ID" value="CAI5793825.1"/>
    <property type="molecule type" value="Genomic_DNA"/>
</dbReference>